<evidence type="ECO:0000313" key="2">
    <source>
        <dbReference type="EMBL" id="AVQ18882.1"/>
    </source>
</evidence>
<evidence type="ECO:0000313" key="3">
    <source>
        <dbReference type="Proteomes" id="UP000240258"/>
    </source>
</evidence>
<dbReference type="Proteomes" id="UP000240258">
    <property type="component" value="Chromosome"/>
</dbReference>
<keyword evidence="3" id="KW-1185">Reference proteome</keyword>
<dbReference type="EMBL" id="CP028102">
    <property type="protein sequence ID" value="AVQ18882.1"/>
    <property type="molecule type" value="Genomic_DNA"/>
</dbReference>
<sequence length="75" mass="8958">MLKSKLRHLMADKKINSLSALIRDSKISRETLNKLYHEEKMETLKLEMIVKICEYFNCNIQDLIEYIPDEETLQN</sequence>
<dbReference type="InterPro" id="IPR001387">
    <property type="entry name" value="Cro/C1-type_HTH"/>
</dbReference>
<organism evidence="2 3">
    <name type="scientific">Fusobacterium mortiferum ATCC 9817</name>
    <dbReference type="NCBI Taxonomy" id="469616"/>
    <lineage>
        <taxon>Bacteria</taxon>
        <taxon>Fusobacteriati</taxon>
        <taxon>Fusobacteriota</taxon>
        <taxon>Fusobacteriia</taxon>
        <taxon>Fusobacteriales</taxon>
        <taxon>Fusobacteriaceae</taxon>
        <taxon>Fusobacterium</taxon>
    </lineage>
</organism>
<name>A0ABM6TX32_FUSMR</name>
<accession>A0ABM6TX32</accession>
<dbReference type="Gene3D" id="1.10.260.40">
    <property type="entry name" value="lambda repressor-like DNA-binding domains"/>
    <property type="match status" value="1"/>
</dbReference>
<reference evidence="3" key="1">
    <citation type="journal article" date="2018" name="MSphere">
        <title>Fusobacterium Genomics Using MinION and Illumina Sequencing Enables Genome Completion and Correction.</title>
        <authorList>
            <person name="Todd S.M."/>
            <person name="Settlage R.E."/>
            <person name="Lahmers K.K."/>
            <person name="Slade D.J."/>
        </authorList>
    </citation>
    <scope>NUCLEOTIDE SEQUENCE [LARGE SCALE GENOMIC DNA]</scope>
    <source>
        <strain evidence="3">ATCC 9817</strain>
    </source>
</reference>
<proteinExistence type="predicted"/>
<protein>
    <submittedName>
        <fullName evidence="2">XRE family transcriptional regulator</fullName>
    </submittedName>
</protein>
<dbReference type="RefSeq" id="WP_005884476.1">
    <property type="nucleotide sequence ID" value="NZ_CP028102.1"/>
</dbReference>
<gene>
    <name evidence="2" type="ORF">C4N19_07155</name>
</gene>
<dbReference type="InterPro" id="IPR010982">
    <property type="entry name" value="Lambda_DNA-bd_dom_sf"/>
</dbReference>
<feature type="domain" description="HTH cro/C1-type" evidence="1">
    <location>
        <begin position="5"/>
        <end position="69"/>
    </location>
</feature>
<dbReference type="GeneID" id="62763298"/>
<evidence type="ECO:0000259" key="1">
    <source>
        <dbReference type="Pfam" id="PF13443"/>
    </source>
</evidence>
<dbReference type="SUPFAM" id="SSF47413">
    <property type="entry name" value="lambda repressor-like DNA-binding domains"/>
    <property type="match status" value="1"/>
</dbReference>
<dbReference type="Pfam" id="PF13443">
    <property type="entry name" value="HTH_26"/>
    <property type="match status" value="1"/>
</dbReference>